<dbReference type="PANTHER" id="PTHR43569">
    <property type="entry name" value="AMIDOHYDROLASE"/>
    <property type="match status" value="1"/>
</dbReference>
<name>A0A3N1HI53_9PSEU</name>
<dbReference type="InterPro" id="IPR052350">
    <property type="entry name" value="Metallo-dep_Lactonases"/>
</dbReference>
<dbReference type="RefSeq" id="WP_123747122.1">
    <property type="nucleotide sequence ID" value="NZ_RJKM01000001.1"/>
</dbReference>
<dbReference type="Gene3D" id="3.20.20.140">
    <property type="entry name" value="Metal-dependent hydrolases"/>
    <property type="match status" value="1"/>
</dbReference>
<dbReference type="AlphaFoldDB" id="A0A3N1HI53"/>
<evidence type="ECO:0000313" key="4">
    <source>
        <dbReference type="Proteomes" id="UP000268727"/>
    </source>
</evidence>
<evidence type="ECO:0000313" key="3">
    <source>
        <dbReference type="EMBL" id="ROP42124.1"/>
    </source>
</evidence>
<comment type="similarity">
    <text evidence="1">Belongs to the metallo-dependent hydrolases superfamily.</text>
</comment>
<protein>
    <submittedName>
        <fullName evidence="3">L-fuconolactonase</fullName>
    </submittedName>
</protein>
<sequence>MTRIDAHHHVWRLLPGPPDRTGPSPRAHDWLDGADLAPIRRDFALDDLSAVAAVAEVDRTILVQVVPEVEETADFLALAADEGKGLVAGVVGWVDLTDPGVDDVLAALRAGPGGELLVGVRHLVQGESDPRWLTRPDVRRGLRAVEAAGLAYDLLTLVHQLPAAIETVRALPGATFVLDHLSKPPIASGELEPWASHLRELAAEPNVTCKLSGMITEADPVGWTVADLRPYADVALDAFGPSRVMFGSDWPVCLLAGSYEEAVAAAEGLTAGLSAAERDEVFGGTAARVYRLPGERL</sequence>
<dbReference type="EMBL" id="RJKM01000001">
    <property type="protein sequence ID" value="ROP42124.1"/>
    <property type="molecule type" value="Genomic_DNA"/>
</dbReference>
<accession>A0A3N1HI53</accession>
<proteinExistence type="inferred from homology"/>
<keyword evidence="4" id="KW-1185">Reference proteome</keyword>
<gene>
    <name evidence="3" type="ORF">EDD40_7618</name>
</gene>
<comment type="caution">
    <text evidence="3">The sequence shown here is derived from an EMBL/GenBank/DDBJ whole genome shotgun (WGS) entry which is preliminary data.</text>
</comment>
<reference evidence="3 4" key="1">
    <citation type="submission" date="2018-11" db="EMBL/GenBank/DDBJ databases">
        <title>Sequencing the genomes of 1000 actinobacteria strains.</title>
        <authorList>
            <person name="Klenk H.-P."/>
        </authorList>
    </citation>
    <scope>NUCLEOTIDE SEQUENCE [LARGE SCALE GENOMIC DNA]</scope>
    <source>
        <strain evidence="3 4">DSM 44231</strain>
    </source>
</reference>
<evidence type="ECO:0000259" key="2">
    <source>
        <dbReference type="Pfam" id="PF04909"/>
    </source>
</evidence>
<dbReference type="SUPFAM" id="SSF51556">
    <property type="entry name" value="Metallo-dependent hydrolases"/>
    <property type="match status" value="1"/>
</dbReference>
<dbReference type="Proteomes" id="UP000268727">
    <property type="component" value="Unassembled WGS sequence"/>
</dbReference>
<dbReference type="GO" id="GO:0016787">
    <property type="term" value="F:hydrolase activity"/>
    <property type="evidence" value="ECO:0007669"/>
    <property type="project" value="InterPro"/>
</dbReference>
<dbReference type="InterPro" id="IPR032466">
    <property type="entry name" value="Metal_Hydrolase"/>
</dbReference>
<dbReference type="InterPro" id="IPR006680">
    <property type="entry name" value="Amidohydro-rel"/>
</dbReference>
<feature type="domain" description="Amidohydrolase-related" evidence="2">
    <location>
        <begin position="4"/>
        <end position="292"/>
    </location>
</feature>
<dbReference type="Pfam" id="PF04909">
    <property type="entry name" value="Amidohydro_2"/>
    <property type="match status" value="1"/>
</dbReference>
<evidence type="ECO:0000256" key="1">
    <source>
        <dbReference type="ARBA" id="ARBA00038310"/>
    </source>
</evidence>
<organism evidence="3 4">
    <name type="scientific">Saccharothrix texasensis</name>
    <dbReference type="NCBI Taxonomy" id="103734"/>
    <lineage>
        <taxon>Bacteria</taxon>
        <taxon>Bacillati</taxon>
        <taxon>Actinomycetota</taxon>
        <taxon>Actinomycetes</taxon>
        <taxon>Pseudonocardiales</taxon>
        <taxon>Pseudonocardiaceae</taxon>
        <taxon>Saccharothrix</taxon>
    </lineage>
</organism>
<dbReference type="OrthoDB" id="5450317at2"/>
<dbReference type="PANTHER" id="PTHR43569:SF2">
    <property type="entry name" value="AMIDOHYDROLASE-RELATED DOMAIN-CONTAINING PROTEIN"/>
    <property type="match status" value="1"/>
</dbReference>